<accession>A0AAD6J3W5</accession>
<evidence type="ECO:0008006" key="3">
    <source>
        <dbReference type="Google" id="ProtNLM"/>
    </source>
</evidence>
<evidence type="ECO:0000313" key="1">
    <source>
        <dbReference type="EMBL" id="KAJ6263840.1"/>
    </source>
</evidence>
<name>A0AAD6J3W5_DREDA</name>
<sequence>MPRYYRYHGTFTTMTTSQNSSQGLTLDQFDAYSIGLDQLIKLSKKRLRPSNGITVPLTHVPHSGLHKHPADGSLYRQPATSSPISRLESLPLEVLENIAMFLPISGDKVNLAWTSGALRHQLGVHNRYLWFRTLRSANEEFQKYDCTLDYYKIVLNRRNEEAIGCESCLASKNISVGVITIAGIRYKLVCRQCRDLEFWEWSSTIWNYPEINFPSSLMATWDFNGTGCGVYIRIQDAARIIERHAVPSDESASQPEFRFLAKWNRSINQTQYLGSAIVLGVSHLVKLYQSERFSYLHVLKSPEAFRGCIERLFLELSDNPAGPFHYSAELYQVLLHYARRIAYWYLYDHVDTFAKGESIMLINQLLDDHMSPYWLRFSEFSLSENDDNCDEELIHDSGLPCSLLRIWIKEHAIRRIYGEDSYFSSQNLPTKCCFCAAEPLERPLEGNWGERCPPMEPLKKRTRRQNILHILQNHNSQFKSTWKWIG</sequence>
<evidence type="ECO:0000313" key="2">
    <source>
        <dbReference type="Proteomes" id="UP001221413"/>
    </source>
</evidence>
<dbReference type="AlphaFoldDB" id="A0AAD6J3W5"/>
<dbReference type="Proteomes" id="UP001221413">
    <property type="component" value="Unassembled WGS sequence"/>
</dbReference>
<keyword evidence="2" id="KW-1185">Reference proteome</keyword>
<organism evidence="1 2">
    <name type="scientific">Drechslerella dactyloides</name>
    <name type="common">Nematode-trapping fungus</name>
    <name type="synonym">Arthrobotrys dactyloides</name>
    <dbReference type="NCBI Taxonomy" id="74499"/>
    <lineage>
        <taxon>Eukaryota</taxon>
        <taxon>Fungi</taxon>
        <taxon>Dikarya</taxon>
        <taxon>Ascomycota</taxon>
        <taxon>Pezizomycotina</taxon>
        <taxon>Orbiliomycetes</taxon>
        <taxon>Orbiliales</taxon>
        <taxon>Orbiliaceae</taxon>
        <taxon>Drechslerella</taxon>
    </lineage>
</organism>
<proteinExistence type="predicted"/>
<gene>
    <name evidence="1" type="ORF">Dda_2412</name>
</gene>
<protein>
    <recommendedName>
        <fullName evidence="3">F-box domain-containing protein</fullName>
    </recommendedName>
</protein>
<comment type="caution">
    <text evidence="1">The sequence shown here is derived from an EMBL/GenBank/DDBJ whole genome shotgun (WGS) entry which is preliminary data.</text>
</comment>
<reference evidence="1" key="1">
    <citation type="submission" date="2023-01" db="EMBL/GenBank/DDBJ databases">
        <title>The chitinases involved in constricting ring structure development in the nematode-trapping fungus Drechslerella dactyloides.</title>
        <authorList>
            <person name="Wang R."/>
            <person name="Zhang L."/>
            <person name="Tang P."/>
            <person name="Li S."/>
            <person name="Liang L."/>
        </authorList>
    </citation>
    <scope>NUCLEOTIDE SEQUENCE</scope>
    <source>
        <strain evidence="1">YMF1.00031</strain>
    </source>
</reference>
<dbReference type="EMBL" id="JAQGDS010000002">
    <property type="protein sequence ID" value="KAJ6263840.1"/>
    <property type="molecule type" value="Genomic_DNA"/>
</dbReference>